<proteinExistence type="predicted"/>
<dbReference type="RefSeq" id="XP_007392435.1">
    <property type="nucleotide sequence ID" value="XM_007392373.1"/>
</dbReference>
<dbReference type="AlphaFoldDB" id="K5W7H6"/>
<dbReference type="InParanoid" id="K5W7H6"/>
<organism evidence="2 3">
    <name type="scientific">Phanerochaete carnosa (strain HHB-10118-sp)</name>
    <name type="common">White-rot fungus</name>
    <name type="synonym">Peniophora carnosa</name>
    <dbReference type="NCBI Taxonomy" id="650164"/>
    <lineage>
        <taxon>Eukaryota</taxon>
        <taxon>Fungi</taxon>
        <taxon>Dikarya</taxon>
        <taxon>Basidiomycota</taxon>
        <taxon>Agaricomycotina</taxon>
        <taxon>Agaricomycetes</taxon>
        <taxon>Polyporales</taxon>
        <taxon>Phanerochaetaceae</taxon>
        <taxon>Phanerochaete</taxon>
    </lineage>
</organism>
<protein>
    <submittedName>
        <fullName evidence="2">Uncharacterized protein</fullName>
    </submittedName>
</protein>
<dbReference type="GeneID" id="18912420"/>
<feature type="compositionally biased region" description="Basic and acidic residues" evidence="1">
    <location>
        <begin position="686"/>
        <end position="711"/>
    </location>
</feature>
<evidence type="ECO:0000256" key="1">
    <source>
        <dbReference type="SAM" id="MobiDB-lite"/>
    </source>
</evidence>
<evidence type="ECO:0000313" key="2">
    <source>
        <dbReference type="EMBL" id="EKM59883.1"/>
    </source>
</evidence>
<keyword evidence="3" id="KW-1185">Reference proteome</keyword>
<reference evidence="2 3" key="1">
    <citation type="journal article" date="2012" name="BMC Genomics">
        <title>Comparative genomics of the white-rot fungi, Phanerochaete carnosa and P. chrysosporium, to elucidate the genetic basis of the distinct wood types they colonize.</title>
        <authorList>
            <person name="Suzuki H."/>
            <person name="MacDonald J."/>
            <person name="Syed K."/>
            <person name="Salamov A."/>
            <person name="Hori C."/>
            <person name="Aerts A."/>
            <person name="Henrissat B."/>
            <person name="Wiebenga A."/>
            <person name="vanKuyk P.A."/>
            <person name="Barry K."/>
            <person name="Lindquist E."/>
            <person name="LaButti K."/>
            <person name="Lapidus A."/>
            <person name="Lucas S."/>
            <person name="Coutinho P."/>
            <person name="Gong Y."/>
            <person name="Samejima M."/>
            <person name="Mahadevan R."/>
            <person name="Abou-Zaid M."/>
            <person name="de Vries R.P."/>
            <person name="Igarashi K."/>
            <person name="Yadav J.S."/>
            <person name="Grigoriev I.V."/>
            <person name="Master E.R."/>
        </authorList>
    </citation>
    <scope>NUCLEOTIDE SEQUENCE [LARGE SCALE GENOMIC DNA]</scope>
    <source>
        <strain evidence="2 3">HHB-10118-sp</strain>
    </source>
</reference>
<dbReference type="Proteomes" id="UP000008370">
    <property type="component" value="Unassembled WGS sequence"/>
</dbReference>
<feature type="compositionally biased region" description="Acidic residues" evidence="1">
    <location>
        <begin position="672"/>
        <end position="685"/>
    </location>
</feature>
<dbReference type="EMBL" id="JH930469">
    <property type="protein sequence ID" value="EKM59883.1"/>
    <property type="molecule type" value="Genomic_DNA"/>
</dbReference>
<feature type="region of interest" description="Disordered" evidence="1">
    <location>
        <begin position="667"/>
        <end position="759"/>
    </location>
</feature>
<feature type="compositionally biased region" description="Low complexity" evidence="1">
    <location>
        <begin position="712"/>
        <end position="723"/>
    </location>
</feature>
<dbReference type="HOGENOM" id="CLU_351638_0_0_1"/>
<accession>K5W7H6</accession>
<evidence type="ECO:0000313" key="3">
    <source>
        <dbReference type="Proteomes" id="UP000008370"/>
    </source>
</evidence>
<sequence length="800" mass="90185">MAGGEGAAVQSKESDKISRWITALARVDEPSELELTSTRLMLDKLEDDSSRKASLKAIMNAALKWRQADLWRQAVEKWLNTLESEALEARIVLKAIQGFGLSLEQCFKTATNPRLAFRLTEELKNLLEASTTKDDTEPRILSWLSEYQKRLCEAIAPTSDDECDRILHHCLQWGGLTFMSIHLRALSGPYTSAFLHELSKRIRAELVLPDIPRKSKITADMLHTAVFKAHRLSTAADRLTTIKPILTSCCEFGFPEIIRELLKSVAQSLRSSKLERKDAQAKLESTIDYLTPLMLYLRDLCVSKSQFSAVEPIQGAMQDVQNAIFDLHLDCFSREKLWLIDRSTPPYYTHDAHPLVKLSNGGLGLSVLLKRAIQRVDGPTAVPPQAIFDLLIAYKGEKERISAFSALETLWKSLVAYFARRADLPNAQEVHRVMERCIDRGIEEAVQLIAQRIADDPVLIRKADEQRALVYDGSSKGPYNEGEIAFVYSYRDSIREVWAQALRTLLLGWMERVPDPPQEDAAQLQKKIDHVGERWKCERPACVSVRGFLLESLAAGSRETYTLKMLALDPRVLQHLKAGLDNYVPSDIATWTDENETGIKVELTGSAKILRLWLNRKIVAQSMLQAPIFKPSPENILGAEHYRTLASWANGPKPRNAEHLSQVGEFDKDQQDVEQDEQGELQEEQQMDRDAREEQGEQDKENKEENREESNAKAAGAGADSADMGPKAAHITAAVTGKRPPSSTGARGDGGQRAKKSKTEVPLSYWEVVHRANIHTVKETRVVHVSRDPLRRYERKRLEF</sequence>
<gene>
    <name evidence="2" type="ORF">PHACADRAFT_206100</name>
</gene>
<name>K5W7H6_PHACS</name>
<dbReference type="KEGG" id="pco:PHACADRAFT_206100"/>